<dbReference type="InterPro" id="IPR003173">
    <property type="entry name" value="PC4_C"/>
</dbReference>
<feature type="compositionally biased region" description="Acidic residues" evidence="7">
    <location>
        <begin position="67"/>
        <end position="81"/>
    </location>
</feature>
<evidence type="ECO:0000259" key="8">
    <source>
        <dbReference type="PROSITE" id="PS51998"/>
    </source>
</evidence>
<dbReference type="PANTHER" id="PTHR13215">
    <property type="entry name" value="RNA POLYMERASE II TRANSCRIPTIONAL COACTIVATOR"/>
    <property type="match status" value="1"/>
</dbReference>
<protein>
    <recommendedName>
        <fullName evidence="8">DEK-C domain-containing protein</fullName>
    </recommendedName>
</protein>
<feature type="region of interest" description="Disordered" evidence="7">
    <location>
        <begin position="63"/>
        <end position="91"/>
    </location>
</feature>
<comment type="caution">
    <text evidence="9">The sequence shown here is derived from an EMBL/GenBank/DDBJ whole genome shotgun (WGS) entry which is preliminary data.</text>
</comment>
<dbReference type="Gene3D" id="1.10.10.60">
    <property type="entry name" value="Homeodomain-like"/>
    <property type="match status" value="1"/>
</dbReference>
<dbReference type="SUPFAM" id="SSF109715">
    <property type="entry name" value="DEK C-terminal domain"/>
    <property type="match status" value="1"/>
</dbReference>
<keyword evidence="10" id="KW-1185">Reference proteome</keyword>
<evidence type="ECO:0000256" key="4">
    <source>
        <dbReference type="ARBA" id="ARBA00023125"/>
    </source>
</evidence>
<accession>A0AAV5LTA7</accession>
<evidence type="ECO:0000256" key="7">
    <source>
        <dbReference type="SAM" id="MobiDB-lite"/>
    </source>
</evidence>
<proteinExistence type="inferred from homology"/>
<name>A0AAV5LTA7_9ROSI</name>
<keyword evidence="5" id="KW-0804">Transcription</keyword>
<dbReference type="PIRSF" id="PIRSF038156">
    <property type="entry name" value="RNA_pol_II_KELP"/>
    <property type="match status" value="1"/>
</dbReference>
<feature type="domain" description="DEK-C" evidence="8">
    <location>
        <begin position="3"/>
        <end position="60"/>
    </location>
</feature>
<evidence type="ECO:0000256" key="1">
    <source>
        <dbReference type="ARBA" id="ARBA00004123"/>
    </source>
</evidence>
<dbReference type="GO" id="GO:0003677">
    <property type="term" value="F:DNA binding"/>
    <property type="evidence" value="ECO:0007669"/>
    <property type="project" value="UniProtKB-KW"/>
</dbReference>
<dbReference type="InterPro" id="IPR009044">
    <property type="entry name" value="ssDNA-bd_transcriptional_reg"/>
</dbReference>
<keyword evidence="3" id="KW-0805">Transcription regulation</keyword>
<evidence type="ECO:0000256" key="6">
    <source>
        <dbReference type="ARBA" id="ARBA00023242"/>
    </source>
</evidence>
<evidence type="ECO:0000313" key="9">
    <source>
        <dbReference type="EMBL" id="GKV40008.1"/>
    </source>
</evidence>
<dbReference type="AlphaFoldDB" id="A0AAV5LTA7"/>
<organism evidence="9 10">
    <name type="scientific">Rubroshorea leprosula</name>
    <dbReference type="NCBI Taxonomy" id="152421"/>
    <lineage>
        <taxon>Eukaryota</taxon>
        <taxon>Viridiplantae</taxon>
        <taxon>Streptophyta</taxon>
        <taxon>Embryophyta</taxon>
        <taxon>Tracheophyta</taxon>
        <taxon>Spermatophyta</taxon>
        <taxon>Magnoliopsida</taxon>
        <taxon>eudicotyledons</taxon>
        <taxon>Gunneridae</taxon>
        <taxon>Pentapetalae</taxon>
        <taxon>rosids</taxon>
        <taxon>malvids</taxon>
        <taxon>Malvales</taxon>
        <taxon>Dipterocarpaceae</taxon>
        <taxon>Rubroshorea</taxon>
    </lineage>
</organism>
<dbReference type="GO" id="GO:0060261">
    <property type="term" value="P:positive regulation of transcription initiation by RNA polymerase II"/>
    <property type="evidence" value="ECO:0007669"/>
    <property type="project" value="InterPro"/>
</dbReference>
<dbReference type="Proteomes" id="UP001054252">
    <property type="component" value="Unassembled WGS sequence"/>
</dbReference>
<dbReference type="InterPro" id="IPR014876">
    <property type="entry name" value="DEK_C"/>
</dbReference>
<comment type="similarity">
    <text evidence="2">Belongs to the transcriptional coactivator PC4 family.</text>
</comment>
<dbReference type="FunFam" id="2.30.31.10:FF:000004">
    <property type="entry name" value="RNA polymerase II transcriptional coactivator KELP"/>
    <property type="match status" value="1"/>
</dbReference>
<dbReference type="GO" id="GO:0003713">
    <property type="term" value="F:transcription coactivator activity"/>
    <property type="evidence" value="ECO:0007669"/>
    <property type="project" value="InterPro"/>
</dbReference>
<dbReference type="Pfam" id="PF08766">
    <property type="entry name" value="DEK_C"/>
    <property type="match status" value="1"/>
</dbReference>
<gene>
    <name evidence="9" type="ORF">SLEP1_g47692</name>
</gene>
<sequence>MEPEVREKIETTVREILEESDINEVTEYKIRKLASEKLGVNLSEAKYKAFVKEVVTSFLEELRAKQEEEEEEEEEAAADDDDKGKNKQEYDDDGDLIVCRLNDKRKVTIQEFRGKTLVSVREYYKKDGKELPTSKGISMTEEQWSAFRKNIPNIEKAIEKMKARTM</sequence>
<evidence type="ECO:0000256" key="5">
    <source>
        <dbReference type="ARBA" id="ARBA00023163"/>
    </source>
</evidence>
<reference evidence="9 10" key="1">
    <citation type="journal article" date="2021" name="Commun. Biol.">
        <title>The genome of Shorea leprosula (Dipterocarpaceae) highlights the ecological relevance of drought in aseasonal tropical rainforests.</title>
        <authorList>
            <person name="Ng K.K.S."/>
            <person name="Kobayashi M.J."/>
            <person name="Fawcett J.A."/>
            <person name="Hatakeyama M."/>
            <person name="Paape T."/>
            <person name="Ng C.H."/>
            <person name="Ang C.C."/>
            <person name="Tnah L.H."/>
            <person name="Lee C.T."/>
            <person name="Nishiyama T."/>
            <person name="Sese J."/>
            <person name="O'Brien M.J."/>
            <person name="Copetti D."/>
            <person name="Mohd Noor M.I."/>
            <person name="Ong R.C."/>
            <person name="Putra M."/>
            <person name="Sireger I.Z."/>
            <person name="Indrioko S."/>
            <person name="Kosugi Y."/>
            <person name="Izuno A."/>
            <person name="Isagi Y."/>
            <person name="Lee S.L."/>
            <person name="Shimizu K.K."/>
        </authorList>
    </citation>
    <scope>NUCLEOTIDE SEQUENCE [LARGE SCALE GENOMIC DNA]</scope>
    <source>
        <strain evidence="9">214</strain>
    </source>
</reference>
<dbReference type="SUPFAM" id="SSF54447">
    <property type="entry name" value="ssDNA-binding transcriptional regulator domain"/>
    <property type="match status" value="1"/>
</dbReference>
<dbReference type="GO" id="GO:0005634">
    <property type="term" value="C:nucleus"/>
    <property type="evidence" value="ECO:0007669"/>
    <property type="project" value="UniProtKB-SubCell"/>
</dbReference>
<evidence type="ECO:0000256" key="3">
    <source>
        <dbReference type="ARBA" id="ARBA00023015"/>
    </source>
</evidence>
<dbReference type="EMBL" id="BPVZ01000138">
    <property type="protein sequence ID" value="GKV40008.1"/>
    <property type="molecule type" value="Genomic_DNA"/>
</dbReference>
<dbReference type="PROSITE" id="PS51998">
    <property type="entry name" value="DEK_C"/>
    <property type="match status" value="1"/>
</dbReference>
<evidence type="ECO:0000313" key="10">
    <source>
        <dbReference type="Proteomes" id="UP001054252"/>
    </source>
</evidence>
<keyword evidence="6" id="KW-0539">Nucleus</keyword>
<dbReference type="InterPro" id="IPR017415">
    <property type="entry name" value="KELP"/>
</dbReference>
<comment type="subcellular location">
    <subcellularLocation>
        <location evidence="1">Nucleus</location>
    </subcellularLocation>
</comment>
<keyword evidence="4" id="KW-0238">DNA-binding</keyword>
<dbReference type="Pfam" id="PF02229">
    <property type="entry name" value="PC4"/>
    <property type="match status" value="1"/>
</dbReference>
<dbReference type="InterPro" id="IPR045125">
    <property type="entry name" value="Sub1/Tcp4-like"/>
</dbReference>
<evidence type="ECO:0000256" key="2">
    <source>
        <dbReference type="ARBA" id="ARBA00009001"/>
    </source>
</evidence>
<dbReference type="Gene3D" id="2.30.31.10">
    <property type="entry name" value="Transcriptional Coactivator Pc4, Chain A"/>
    <property type="match status" value="1"/>
</dbReference>